<feature type="domain" description="HMA" evidence="7">
    <location>
        <begin position="47"/>
        <end position="110"/>
    </location>
</feature>
<dbReference type="SUPFAM" id="SSF55008">
    <property type="entry name" value="HMA, heavy metal-associated domain"/>
    <property type="match status" value="1"/>
</dbReference>
<name>A0A7J7G9M9_CAMSI</name>
<evidence type="ECO:0000256" key="1">
    <source>
        <dbReference type="ARBA" id="ARBA00004170"/>
    </source>
</evidence>
<comment type="caution">
    <text evidence="8">The sequence shown here is derived from an EMBL/GenBank/DDBJ whole genome shotgun (WGS) entry which is preliminary data.</text>
</comment>
<organism evidence="8 9">
    <name type="scientific">Camellia sinensis</name>
    <name type="common">Tea plant</name>
    <name type="synonym">Thea sinensis</name>
    <dbReference type="NCBI Taxonomy" id="4442"/>
    <lineage>
        <taxon>Eukaryota</taxon>
        <taxon>Viridiplantae</taxon>
        <taxon>Streptophyta</taxon>
        <taxon>Embryophyta</taxon>
        <taxon>Tracheophyta</taxon>
        <taxon>Spermatophyta</taxon>
        <taxon>Magnoliopsida</taxon>
        <taxon>eudicotyledons</taxon>
        <taxon>Gunneridae</taxon>
        <taxon>Pentapetalae</taxon>
        <taxon>asterids</taxon>
        <taxon>Ericales</taxon>
        <taxon>Theaceae</taxon>
        <taxon>Camellia</taxon>
    </lineage>
</organism>
<evidence type="ECO:0000256" key="5">
    <source>
        <dbReference type="ARBA" id="ARBA00024045"/>
    </source>
</evidence>
<dbReference type="Proteomes" id="UP000593564">
    <property type="component" value="Unassembled WGS sequence"/>
</dbReference>
<keyword evidence="4" id="KW-0449">Lipoprotein</keyword>
<gene>
    <name evidence="8" type="ORF">HYC85_024773</name>
</gene>
<evidence type="ECO:0000256" key="2">
    <source>
        <dbReference type="ARBA" id="ARBA00022481"/>
    </source>
</evidence>
<dbReference type="PANTHER" id="PTHR45868">
    <property type="entry name" value="HEAVY METAL-ASSOCIATED ISOPRENYLATED PLANT PROTEIN 33-RELATED"/>
    <property type="match status" value="1"/>
</dbReference>
<proteinExistence type="inferred from homology"/>
<keyword evidence="9" id="KW-1185">Reference proteome</keyword>
<evidence type="ECO:0000256" key="4">
    <source>
        <dbReference type="ARBA" id="ARBA00023289"/>
    </source>
</evidence>
<dbReference type="Gene3D" id="3.30.70.100">
    <property type="match status" value="1"/>
</dbReference>
<dbReference type="PANTHER" id="PTHR45868:SF80">
    <property type="entry name" value="F15K9.8-RELATED"/>
    <property type="match status" value="1"/>
</dbReference>
<dbReference type="GO" id="GO:0046872">
    <property type="term" value="F:metal ion binding"/>
    <property type="evidence" value="ECO:0007669"/>
    <property type="project" value="UniProtKB-KW"/>
</dbReference>
<evidence type="ECO:0000313" key="9">
    <source>
        <dbReference type="Proteomes" id="UP000593564"/>
    </source>
</evidence>
<dbReference type="FunFam" id="3.30.70.100:FF:000008">
    <property type="entry name" value="Copper transport protein ATOX1"/>
    <property type="match status" value="1"/>
</dbReference>
<dbReference type="Pfam" id="PF00403">
    <property type="entry name" value="HMA"/>
    <property type="match status" value="1"/>
</dbReference>
<dbReference type="InterPro" id="IPR006121">
    <property type="entry name" value="HMA_dom"/>
</dbReference>
<accession>A0A7J7G9M9</accession>
<comment type="similarity">
    <text evidence="5">Belongs to the HIPP family.</text>
</comment>
<feature type="region of interest" description="Disordered" evidence="6">
    <location>
        <begin position="110"/>
        <end position="223"/>
    </location>
</feature>
<evidence type="ECO:0000256" key="6">
    <source>
        <dbReference type="SAM" id="MobiDB-lite"/>
    </source>
</evidence>
<dbReference type="GO" id="GO:0016020">
    <property type="term" value="C:membrane"/>
    <property type="evidence" value="ECO:0007669"/>
    <property type="project" value="UniProtKB-SubCell"/>
</dbReference>
<evidence type="ECO:0000313" key="8">
    <source>
        <dbReference type="EMBL" id="KAF5937267.1"/>
    </source>
</evidence>
<feature type="compositionally biased region" description="Basic and acidic residues" evidence="6">
    <location>
        <begin position="110"/>
        <end position="146"/>
    </location>
</feature>
<sequence length="346" mass="38031">MAKGTGDDALGPLKYQVDQYSSLPMHHPLLLQQTLGHYFSGITNIVPFTWVLKVSIHCEGCKKKVKKALHNIDGVYTTDIDCQQHKVTVTGNVDAETLIKKLAKTGKHAELWPEIRKNPEKSKNKKKNDPESSEKVSDDDQHKNLEEEIENPNKNSGDESPEEDEKGGENKEAAQATGGGNGGKKKKKKDKKGNNNDSENGGDALGGTESPSPTNGVGPPIGSVNLGPPFHPVYPYPPPYYPPPAYGLSYNTAYPSTSSSYYVPPVLAYTQPRIDYPPAPPSDSIYAFSNNNHADYYYDDDDDESDLLTTLGLLKHVNELLVLDCFVGPLNVPFALTLMWKGVFWL</sequence>
<dbReference type="AlphaFoldDB" id="A0A7J7G9M9"/>
<comment type="subcellular location">
    <subcellularLocation>
        <location evidence="1">Membrane</location>
        <topology evidence="1">Peripheral membrane protein</topology>
    </subcellularLocation>
</comment>
<keyword evidence="3" id="KW-0479">Metal-binding</keyword>
<dbReference type="GO" id="GO:0009626">
    <property type="term" value="P:plant-type hypersensitive response"/>
    <property type="evidence" value="ECO:0007669"/>
    <property type="project" value="UniProtKB-KW"/>
</dbReference>
<dbReference type="EMBL" id="JACBKZ010000012">
    <property type="protein sequence ID" value="KAF5937267.1"/>
    <property type="molecule type" value="Genomic_DNA"/>
</dbReference>
<evidence type="ECO:0000259" key="7">
    <source>
        <dbReference type="PROSITE" id="PS50846"/>
    </source>
</evidence>
<keyword evidence="2" id="KW-0488">Methylation</keyword>
<dbReference type="PROSITE" id="PS50846">
    <property type="entry name" value="HMA_2"/>
    <property type="match status" value="1"/>
</dbReference>
<reference evidence="8 9" key="2">
    <citation type="submission" date="2020-07" db="EMBL/GenBank/DDBJ databases">
        <title>Genome assembly of wild tea tree DASZ reveals pedigree and selection history of tea varieties.</title>
        <authorList>
            <person name="Zhang W."/>
        </authorList>
    </citation>
    <scope>NUCLEOTIDE SEQUENCE [LARGE SCALE GENOMIC DNA]</scope>
    <source>
        <strain evidence="9">cv. G240</strain>
        <tissue evidence="8">Leaf</tissue>
    </source>
</reference>
<evidence type="ECO:0000256" key="3">
    <source>
        <dbReference type="ARBA" id="ARBA00022723"/>
    </source>
</evidence>
<dbReference type="CDD" id="cd00371">
    <property type="entry name" value="HMA"/>
    <property type="match status" value="1"/>
</dbReference>
<keyword evidence="4" id="KW-0636">Prenylation</keyword>
<protein>
    <recommendedName>
        <fullName evidence="7">HMA domain-containing protein</fullName>
    </recommendedName>
</protein>
<reference evidence="9" key="1">
    <citation type="journal article" date="2020" name="Nat. Commun.">
        <title>Genome assembly of wild tea tree DASZ reveals pedigree and selection history of tea varieties.</title>
        <authorList>
            <person name="Zhang W."/>
            <person name="Zhang Y."/>
            <person name="Qiu H."/>
            <person name="Guo Y."/>
            <person name="Wan H."/>
            <person name="Zhang X."/>
            <person name="Scossa F."/>
            <person name="Alseekh S."/>
            <person name="Zhang Q."/>
            <person name="Wang P."/>
            <person name="Xu L."/>
            <person name="Schmidt M.H."/>
            <person name="Jia X."/>
            <person name="Li D."/>
            <person name="Zhu A."/>
            <person name="Guo F."/>
            <person name="Chen W."/>
            <person name="Ni D."/>
            <person name="Usadel B."/>
            <person name="Fernie A.R."/>
            <person name="Wen W."/>
        </authorList>
    </citation>
    <scope>NUCLEOTIDE SEQUENCE [LARGE SCALE GENOMIC DNA]</scope>
    <source>
        <strain evidence="9">cv. G240</strain>
    </source>
</reference>
<dbReference type="InterPro" id="IPR036163">
    <property type="entry name" value="HMA_dom_sf"/>
</dbReference>